<dbReference type="EMBL" id="JAIWYP010000003">
    <property type="protein sequence ID" value="KAH3859428.1"/>
    <property type="molecule type" value="Genomic_DNA"/>
</dbReference>
<accession>A0A9D4LKR0</accession>
<feature type="region of interest" description="Disordered" evidence="1">
    <location>
        <begin position="1"/>
        <end position="56"/>
    </location>
</feature>
<evidence type="ECO:0000313" key="2">
    <source>
        <dbReference type="EMBL" id="KAH3859428.1"/>
    </source>
</evidence>
<reference evidence="2" key="1">
    <citation type="journal article" date="2019" name="bioRxiv">
        <title>The Genome of the Zebra Mussel, Dreissena polymorpha: A Resource for Invasive Species Research.</title>
        <authorList>
            <person name="McCartney M.A."/>
            <person name="Auch B."/>
            <person name="Kono T."/>
            <person name="Mallez S."/>
            <person name="Zhang Y."/>
            <person name="Obille A."/>
            <person name="Becker A."/>
            <person name="Abrahante J.E."/>
            <person name="Garbe J."/>
            <person name="Badalamenti J.P."/>
            <person name="Herman A."/>
            <person name="Mangelson H."/>
            <person name="Liachko I."/>
            <person name="Sullivan S."/>
            <person name="Sone E.D."/>
            <person name="Koren S."/>
            <person name="Silverstein K.A.T."/>
            <person name="Beckman K.B."/>
            <person name="Gohl D.M."/>
        </authorList>
    </citation>
    <scope>NUCLEOTIDE SEQUENCE</scope>
    <source>
        <strain evidence="2">Duluth1</strain>
        <tissue evidence="2">Whole animal</tissue>
    </source>
</reference>
<organism evidence="2 3">
    <name type="scientific">Dreissena polymorpha</name>
    <name type="common">Zebra mussel</name>
    <name type="synonym">Mytilus polymorpha</name>
    <dbReference type="NCBI Taxonomy" id="45954"/>
    <lineage>
        <taxon>Eukaryota</taxon>
        <taxon>Metazoa</taxon>
        <taxon>Spiralia</taxon>
        <taxon>Lophotrochozoa</taxon>
        <taxon>Mollusca</taxon>
        <taxon>Bivalvia</taxon>
        <taxon>Autobranchia</taxon>
        <taxon>Heteroconchia</taxon>
        <taxon>Euheterodonta</taxon>
        <taxon>Imparidentia</taxon>
        <taxon>Neoheterodontei</taxon>
        <taxon>Myida</taxon>
        <taxon>Dreissenoidea</taxon>
        <taxon>Dreissenidae</taxon>
        <taxon>Dreissena</taxon>
    </lineage>
</organism>
<reference evidence="2" key="2">
    <citation type="submission" date="2020-11" db="EMBL/GenBank/DDBJ databases">
        <authorList>
            <person name="McCartney M.A."/>
            <person name="Auch B."/>
            <person name="Kono T."/>
            <person name="Mallez S."/>
            <person name="Becker A."/>
            <person name="Gohl D.M."/>
            <person name="Silverstein K.A.T."/>
            <person name="Koren S."/>
            <person name="Bechman K.B."/>
            <person name="Herman A."/>
            <person name="Abrahante J.E."/>
            <person name="Garbe J."/>
        </authorList>
    </citation>
    <scope>NUCLEOTIDE SEQUENCE</scope>
    <source>
        <strain evidence="2">Duluth1</strain>
        <tissue evidence="2">Whole animal</tissue>
    </source>
</reference>
<sequence length="56" mass="6029">MLIKRDEKRIEDEASFGSTIDQPDKRPTENAKSSSTSSTASTRIPSAPSTPIASCM</sequence>
<feature type="compositionally biased region" description="Low complexity" evidence="1">
    <location>
        <begin position="33"/>
        <end position="56"/>
    </location>
</feature>
<dbReference type="AlphaFoldDB" id="A0A9D4LKR0"/>
<dbReference type="Proteomes" id="UP000828390">
    <property type="component" value="Unassembled WGS sequence"/>
</dbReference>
<feature type="compositionally biased region" description="Basic and acidic residues" evidence="1">
    <location>
        <begin position="1"/>
        <end position="12"/>
    </location>
</feature>
<proteinExistence type="predicted"/>
<evidence type="ECO:0000313" key="3">
    <source>
        <dbReference type="Proteomes" id="UP000828390"/>
    </source>
</evidence>
<keyword evidence="3" id="KW-1185">Reference proteome</keyword>
<evidence type="ECO:0000256" key="1">
    <source>
        <dbReference type="SAM" id="MobiDB-lite"/>
    </source>
</evidence>
<gene>
    <name evidence="2" type="ORF">DPMN_102242</name>
</gene>
<protein>
    <submittedName>
        <fullName evidence="2">Uncharacterized protein</fullName>
    </submittedName>
</protein>
<comment type="caution">
    <text evidence="2">The sequence shown here is derived from an EMBL/GenBank/DDBJ whole genome shotgun (WGS) entry which is preliminary data.</text>
</comment>
<name>A0A9D4LKR0_DREPO</name>